<evidence type="ECO:0000256" key="10">
    <source>
        <dbReference type="ARBA" id="ARBA00023310"/>
    </source>
</evidence>
<keyword evidence="6 11" id="KW-0375">Hydrogen ion transport</keyword>
<dbReference type="CDD" id="cd00310">
    <property type="entry name" value="ATP-synt_Fo_a_6"/>
    <property type="match status" value="1"/>
</dbReference>
<dbReference type="HAMAP" id="MF_01393">
    <property type="entry name" value="ATP_synth_a_bact"/>
    <property type="match status" value="1"/>
</dbReference>
<keyword evidence="7 11" id="KW-1133">Transmembrane helix</keyword>
<evidence type="ECO:0000256" key="3">
    <source>
        <dbReference type="ARBA" id="ARBA00022448"/>
    </source>
</evidence>
<sequence length="275" mass="30457">MGVLSLPVPMRLPVPMDTGGEEGGWHTPSLEDFDFVGGFGGPDWVNKPFVQAVLAAVIVIVLWLLASRKLRTVPSKRQFMNEYFYNFIRNGVALDALGAHDFRRYLPYLLGLFSFIWVNNLMGLFPLLMFPTFSNIGYAWGLVALTYIIYNVAGVARHGMKYFKNMLLPEGVPPALWIVIIPIEFLSNFVIRPLTLGLRLFGNLLAGHLVVLVFVTGGAYLLFESEGIVNRLAGGASLVFSFAIFALELLVSSLQAYIFTVLTAQYVASSLAEDH</sequence>
<comment type="subcellular location">
    <subcellularLocation>
        <location evidence="11 12">Cell membrane</location>
        <topology evidence="11 12">Multi-pass membrane protein</topology>
    </subcellularLocation>
    <subcellularLocation>
        <location evidence="1">Membrane</location>
        <topology evidence="1">Multi-pass membrane protein</topology>
    </subcellularLocation>
</comment>
<reference evidence="13 14" key="1">
    <citation type="submission" date="2016-10" db="EMBL/GenBank/DDBJ databases">
        <authorList>
            <person name="de Groot N.N."/>
        </authorList>
    </citation>
    <scope>NUCLEOTIDE SEQUENCE [LARGE SCALE GENOMIC DNA]</scope>
    <source>
        <strain evidence="13 14">MON 2.2</strain>
    </source>
</reference>
<dbReference type="Proteomes" id="UP000198546">
    <property type="component" value="Chromosome i"/>
</dbReference>
<feature type="transmembrane region" description="Helical" evidence="11">
    <location>
        <begin position="235"/>
        <end position="258"/>
    </location>
</feature>
<dbReference type="GO" id="GO:0046933">
    <property type="term" value="F:proton-transporting ATP synthase activity, rotational mechanism"/>
    <property type="evidence" value="ECO:0007669"/>
    <property type="project" value="UniProtKB-UniRule"/>
</dbReference>
<evidence type="ECO:0000313" key="14">
    <source>
        <dbReference type="Proteomes" id="UP000198546"/>
    </source>
</evidence>
<keyword evidence="11" id="KW-1003">Cell membrane</keyword>
<dbReference type="PRINTS" id="PR00123">
    <property type="entry name" value="ATPASEA"/>
</dbReference>
<evidence type="ECO:0000256" key="5">
    <source>
        <dbReference type="ARBA" id="ARBA00022692"/>
    </source>
</evidence>
<proteinExistence type="inferred from homology"/>
<dbReference type="InterPro" id="IPR035908">
    <property type="entry name" value="F0_ATP_A_sf"/>
</dbReference>
<comment type="similarity">
    <text evidence="2 11 12">Belongs to the ATPase A chain family.</text>
</comment>
<dbReference type="PANTHER" id="PTHR42823">
    <property type="entry name" value="ATP SYNTHASE SUBUNIT A, CHLOROPLASTIC"/>
    <property type="match status" value="1"/>
</dbReference>
<gene>
    <name evidence="11" type="primary">atpB</name>
    <name evidence="13" type="ORF">SAMN04489747_2762</name>
</gene>
<keyword evidence="10 11" id="KW-0066">ATP synthesis</keyword>
<keyword evidence="3 11" id="KW-0813">Transport</keyword>
<dbReference type="Gene3D" id="1.20.120.220">
    <property type="entry name" value="ATP synthase, F0 complex, subunit A"/>
    <property type="match status" value="1"/>
</dbReference>
<keyword evidence="4 11" id="KW-0138">CF(0)</keyword>
<comment type="function">
    <text evidence="11 12">Key component of the proton channel; it plays a direct role in the translocation of protons across the membrane.</text>
</comment>
<dbReference type="STRING" id="675864.SAMN04489747_2762"/>
<dbReference type="InterPro" id="IPR045082">
    <property type="entry name" value="ATP_syn_F0_a_bact/chloroplast"/>
</dbReference>
<dbReference type="NCBIfam" id="TIGR01131">
    <property type="entry name" value="ATP_synt_6_or_A"/>
    <property type="match status" value="1"/>
</dbReference>
<evidence type="ECO:0000256" key="9">
    <source>
        <dbReference type="ARBA" id="ARBA00023136"/>
    </source>
</evidence>
<dbReference type="AlphaFoldDB" id="A0A1G7AX54"/>
<evidence type="ECO:0000256" key="6">
    <source>
        <dbReference type="ARBA" id="ARBA00022781"/>
    </source>
</evidence>
<dbReference type="InterPro" id="IPR000568">
    <property type="entry name" value="ATP_synth_F0_asu"/>
</dbReference>
<evidence type="ECO:0000256" key="8">
    <source>
        <dbReference type="ARBA" id="ARBA00023065"/>
    </source>
</evidence>
<evidence type="ECO:0000256" key="4">
    <source>
        <dbReference type="ARBA" id="ARBA00022547"/>
    </source>
</evidence>
<dbReference type="Pfam" id="PF00119">
    <property type="entry name" value="ATP-synt_A"/>
    <property type="match status" value="1"/>
</dbReference>
<dbReference type="PANTHER" id="PTHR42823:SF3">
    <property type="entry name" value="ATP SYNTHASE SUBUNIT A, CHLOROPLASTIC"/>
    <property type="match status" value="1"/>
</dbReference>
<evidence type="ECO:0000313" key="13">
    <source>
        <dbReference type="EMBL" id="SDE19474.1"/>
    </source>
</evidence>
<keyword evidence="14" id="KW-1185">Reference proteome</keyword>
<evidence type="ECO:0000256" key="7">
    <source>
        <dbReference type="ARBA" id="ARBA00022989"/>
    </source>
</evidence>
<keyword evidence="9 11" id="KW-0472">Membrane</keyword>
<organism evidence="13 14">
    <name type="scientific">Auraticoccus monumenti</name>
    <dbReference type="NCBI Taxonomy" id="675864"/>
    <lineage>
        <taxon>Bacteria</taxon>
        <taxon>Bacillati</taxon>
        <taxon>Actinomycetota</taxon>
        <taxon>Actinomycetes</taxon>
        <taxon>Propionibacteriales</taxon>
        <taxon>Propionibacteriaceae</taxon>
        <taxon>Auraticoccus</taxon>
    </lineage>
</organism>
<dbReference type="SUPFAM" id="SSF81336">
    <property type="entry name" value="F1F0 ATP synthase subunit A"/>
    <property type="match status" value="1"/>
</dbReference>
<dbReference type="EMBL" id="LT629688">
    <property type="protein sequence ID" value="SDE19474.1"/>
    <property type="molecule type" value="Genomic_DNA"/>
</dbReference>
<feature type="transmembrane region" description="Helical" evidence="11">
    <location>
        <begin position="136"/>
        <end position="153"/>
    </location>
</feature>
<accession>A0A1G7AX54</accession>
<feature type="transmembrane region" description="Helical" evidence="11">
    <location>
        <begin position="49"/>
        <end position="66"/>
    </location>
</feature>
<dbReference type="GO" id="GO:0005886">
    <property type="term" value="C:plasma membrane"/>
    <property type="evidence" value="ECO:0007669"/>
    <property type="project" value="UniProtKB-SubCell"/>
</dbReference>
<protein>
    <recommendedName>
        <fullName evidence="11 12">ATP synthase subunit a</fullName>
    </recommendedName>
    <alternativeName>
        <fullName evidence="11">ATP synthase F0 sector subunit a</fullName>
    </alternativeName>
    <alternativeName>
        <fullName evidence="11">F-ATPase subunit 6</fullName>
    </alternativeName>
</protein>
<dbReference type="InterPro" id="IPR023011">
    <property type="entry name" value="ATP_synth_F0_asu_AS"/>
</dbReference>
<dbReference type="PROSITE" id="PS00449">
    <property type="entry name" value="ATPASE_A"/>
    <property type="match status" value="1"/>
</dbReference>
<feature type="transmembrane region" description="Helical" evidence="11">
    <location>
        <begin position="200"/>
        <end position="223"/>
    </location>
</feature>
<dbReference type="GO" id="GO:0045259">
    <property type="term" value="C:proton-transporting ATP synthase complex"/>
    <property type="evidence" value="ECO:0007669"/>
    <property type="project" value="UniProtKB-KW"/>
</dbReference>
<feature type="transmembrane region" description="Helical" evidence="11">
    <location>
        <begin position="174"/>
        <end position="194"/>
    </location>
</feature>
<dbReference type="GO" id="GO:0042777">
    <property type="term" value="P:proton motive force-driven plasma membrane ATP synthesis"/>
    <property type="evidence" value="ECO:0007669"/>
    <property type="project" value="TreeGrafter"/>
</dbReference>
<evidence type="ECO:0000256" key="12">
    <source>
        <dbReference type="RuleBase" id="RU000483"/>
    </source>
</evidence>
<evidence type="ECO:0000256" key="1">
    <source>
        <dbReference type="ARBA" id="ARBA00004141"/>
    </source>
</evidence>
<feature type="transmembrane region" description="Helical" evidence="11">
    <location>
        <begin position="108"/>
        <end position="130"/>
    </location>
</feature>
<name>A0A1G7AX54_9ACTN</name>
<keyword evidence="5 11" id="KW-0812">Transmembrane</keyword>
<keyword evidence="8 11" id="KW-0406">Ion transport</keyword>
<evidence type="ECO:0000256" key="2">
    <source>
        <dbReference type="ARBA" id="ARBA00006810"/>
    </source>
</evidence>
<evidence type="ECO:0000256" key="11">
    <source>
        <dbReference type="HAMAP-Rule" id="MF_01393"/>
    </source>
</evidence>